<dbReference type="PIRSF" id="PIRSF004486">
    <property type="entry name" value="MraW"/>
    <property type="match status" value="1"/>
</dbReference>
<dbReference type="EC" id="2.1.1.199" evidence="6"/>
<dbReference type="HAMAP" id="MF_01007">
    <property type="entry name" value="16SrRNA_methyltr_H"/>
    <property type="match status" value="1"/>
</dbReference>
<dbReference type="OrthoDB" id="9806637at2"/>
<evidence type="ECO:0000256" key="2">
    <source>
        <dbReference type="ARBA" id="ARBA00022552"/>
    </source>
</evidence>
<dbReference type="GO" id="GO:0070475">
    <property type="term" value="P:rRNA base methylation"/>
    <property type="evidence" value="ECO:0007669"/>
    <property type="project" value="UniProtKB-UniRule"/>
</dbReference>
<dbReference type="InterPro" id="IPR023397">
    <property type="entry name" value="SAM-dep_MeTrfase_MraW_recog"/>
</dbReference>
<dbReference type="KEGG" id="agv:OJF2_75910"/>
<dbReference type="PANTHER" id="PTHR11265">
    <property type="entry name" value="S-ADENOSYL-METHYLTRANSFERASE MRAW"/>
    <property type="match status" value="1"/>
</dbReference>
<dbReference type="InterPro" id="IPR002903">
    <property type="entry name" value="RsmH"/>
</dbReference>
<evidence type="ECO:0000256" key="6">
    <source>
        <dbReference type="HAMAP-Rule" id="MF_01007"/>
    </source>
</evidence>
<feature type="binding site" evidence="6">
    <location>
        <position position="159"/>
    </location>
    <ligand>
        <name>S-adenosyl-L-methionine</name>
        <dbReference type="ChEBI" id="CHEBI:59789"/>
    </ligand>
</feature>
<comment type="catalytic activity">
    <reaction evidence="6">
        <text>cytidine(1402) in 16S rRNA + S-adenosyl-L-methionine = N(4)-methylcytidine(1402) in 16S rRNA + S-adenosyl-L-homocysteine + H(+)</text>
        <dbReference type="Rhea" id="RHEA:42928"/>
        <dbReference type="Rhea" id="RHEA-COMP:10286"/>
        <dbReference type="Rhea" id="RHEA-COMP:10287"/>
        <dbReference type="ChEBI" id="CHEBI:15378"/>
        <dbReference type="ChEBI" id="CHEBI:57856"/>
        <dbReference type="ChEBI" id="CHEBI:59789"/>
        <dbReference type="ChEBI" id="CHEBI:74506"/>
        <dbReference type="ChEBI" id="CHEBI:82748"/>
        <dbReference type="EC" id="2.1.1.199"/>
    </reaction>
</comment>
<name>A0A5B9WFD6_9BACT</name>
<protein>
    <recommendedName>
        <fullName evidence="6">Ribosomal RNA small subunit methyltransferase H</fullName>
        <ecNumber evidence="6">2.1.1.199</ecNumber>
    </recommendedName>
    <alternativeName>
        <fullName evidence="6">16S rRNA m(4)C1402 methyltransferase</fullName>
    </alternativeName>
    <alternativeName>
        <fullName evidence="6">rRNA (cytosine-N(4)-)-methyltransferase RsmH</fullName>
    </alternativeName>
</protein>
<keyword evidence="4 6" id="KW-0808">Transferase</keyword>
<feature type="region of interest" description="Disordered" evidence="7">
    <location>
        <begin position="327"/>
        <end position="347"/>
    </location>
</feature>
<dbReference type="EMBL" id="CP042997">
    <property type="protein sequence ID" value="QEH38979.1"/>
    <property type="molecule type" value="Genomic_DNA"/>
</dbReference>
<proteinExistence type="inferred from homology"/>
<evidence type="ECO:0000313" key="9">
    <source>
        <dbReference type="Proteomes" id="UP000324233"/>
    </source>
</evidence>
<dbReference type="Pfam" id="PF01795">
    <property type="entry name" value="Methyltransf_5"/>
    <property type="match status" value="1"/>
</dbReference>
<keyword evidence="5 6" id="KW-0949">S-adenosyl-L-methionine</keyword>
<dbReference type="Proteomes" id="UP000324233">
    <property type="component" value="Chromosome"/>
</dbReference>
<gene>
    <name evidence="8" type="primary">rsmH_2</name>
    <name evidence="6" type="synonym">rsmH</name>
    <name evidence="8" type="ORF">OJF2_75910</name>
</gene>
<dbReference type="InterPro" id="IPR029063">
    <property type="entry name" value="SAM-dependent_MTases_sf"/>
</dbReference>
<dbReference type="SUPFAM" id="SSF53335">
    <property type="entry name" value="S-adenosyl-L-methionine-dependent methyltransferases"/>
    <property type="match status" value="1"/>
</dbReference>
<keyword evidence="3 6" id="KW-0489">Methyltransferase</keyword>
<comment type="similarity">
    <text evidence="1 6">Belongs to the methyltransferase superfamily. RsmH family.</text>
</comment>
<comment type="function">
    <text evidence="6">Specifically methylates the N4 position of cytidine in position 1402 (C1402) of 16S rRNA.</text>
</comment>
<feature type="compositionally biased region" description="Basic residues" evidence="7">
    <location>
        <begin position="9"/>
        <end position="21"/>
    </location>
</feature>
<dbReference type="Gene3D" id="1.10.150.170">
    <property type="entry name" value="Putative methyltransferase TM0872, insert domain"/>
    <property type="match status" value="1"/>
</dbReference>
<dbReference type="SUPFAM" id="SSF81799">
    <property type="entry name" value="Putative methyltransferase TM0872, insert domain"/>
    <property type="match status" value="1"/>
</dbReference>
<dbReference type="AlphaFoldDB" id="A0A5B9WFD6"/>
<dbReference type="GO" id="GO:0005737">
    <property type="term" value="C:cytoplasm"/>
    <property type="evidence" value="ECO:0007669"/>
    <property type="project" value="UniProtKB-SubCell"/>
</dbReference>
<keyword evidence="6" id="KW-0963">Cytoplasm</keyword>
<feature type="binding site" evidence="6">
    <location>
        <begin position="81"/>
        <end position="83"/>
    </location>
    <ligand>
        <name>S-adenosyl-L-methionine</name>
        <dbReference type="ChEBI" id="CHEBI:59789"/>
    </ligand>
</feature>
<feature type="binding site" evidence="6">
    <location>
        <position position="152"/>
    </location>
    <ligand>
        <name>S-adenosyl-L-methionine</name>
        <dbReference type="ChEBI" id="CHEBI:59789"/>
    </ligand>
</feature>
<evidence type="ECO:0000256" key="7">
    <source>
        <dbReference type="SAM" id="MobiDB-lite"/>
    </source>
</evidence>
<dbReference type="NCBIfam" id="TIGR00006">
    <property type="entry name" value="16S rRNA (cytosine(1402)-N(4))-methyltransferase RsmH"/>
    <property type="match status" value="1"/>
</dbReference>
<evidence type="ECO:0000313" key="8">
    <source>
        <dbReference type="EMBL" id="QEH38979.1"/>
    </source>
</evidence>
<feature type="region of interest" description="Disordered" evidence="7">
    <location>
        <begin position="1"/>
        <end position="22"/>
    </location>
</feature>
<dbReference type="GO" id="GO:0071424">
    <property type="term" value="F:rRNA (cytosine-N4-)-methyltransferase activity"/>
    <property type="evidence" value="ECO:0007669"/>
    <property type="project" value="UniProtKB-UniRule"/>
</dbReference>
<accession>A0A5B9WFD6</accession>
<dbReference type="Gene3D" id="3.40.50.150">
    <property type="entry name" value="Vaccinia Virus protein VP39"/>
    <property type="match status" value="1"/>
</dbReference>
<evidence type="ECO:0000256" key="1">
    <source>
        <dbReference type="ARBA" id="ARBA00010396"/>
    </source>
</evidence>
<keyword evidence="9" id="KW-1185">Reference proteome</keyword>
<feature type="binding site" evidence="6">
    <location>
        <position position="131"/>
    </location>
    <ligand>
        <name>S-adenosyl-L-methionine</name>
        <dbReference type="ChEBI" id="CHEBI:59789"/>
    </ligand>
</feature>
<comment type="subcellular location">
    <subcellularLocation>
        <location evidence="6">Cytoplasm</location>
    </subcellularLocation>
</comment>
<evidence type="ECO:0000256" key="4">
    <source>
        <dbReference type="ARBA" id="ARBA00022679"/>
    </source>
</evidence>
<evidence type="ECO:0000256" key="3">
    <source>
        <dbReference type="ARBA" id="ARBA00022603"/>
    </source>
</evidence>
<reference evidence="8 9" key="1">
    <citation type="submission" date="2019-08" db="EMBL/GenBank/DDBJ databases">
        <title>Deep-cultivation of Planctomycetes and their phenomic and genomic characterization uncovers novel biology.</title>
        <authorList>
            <person name="Wiegand S."/>
            <person name="Jogler M."/>
            <person name="Boedeker C."/>
            <person name="Pinto D."/>
            <person name="Vollmers J."/>
            <person name="Rivas-Marin E."/>
            <person name="Kohn T."/>
            <person name="Peeters S.H."/>
            <person name="Heuer A."/>
            <person name="Rast P."/>
            <person name="Oberbeckmann S."/>
            <person name="Bunk B."/>
            <person name="Jeske O."/>
            <person name="Meyerdierks A."/>
            <person name="Storesund J.E."/>
            <person name="Kallscheuer N."/>
            <person name="Luecker S."/>
            <person name="Lage O.M."/>
            <person name="Pohl T."/>
            <person name="Merkel B.J."/>
            <person name="Hornburger P."/>
            <person name="Mueller R.-W."/>
            <person name="Bruemmer F."/>
            <person name="Labrenz M."/>
            <person name="Spormann A.M."/>
            <person name="Op den Camp H."/>
            <person name="Overmann J."/>
            <person name="Amann R."/>
            <person name="Jetten M.S.M."/>
            <person name="Mascher T."/>
            <person name="Medema M.H."/>
            <person name="Devos D.P."/>
            <person name="Kaster A.-K."/>
            <person name="Ovreas L."/>
            <person name="Rohde M."/>
            <person name="Galperin M.Y."/>
            <person name="Jogler C."/>
        </authorList>
    </citation>
    <scope>NUCLEOTIDE SEQUENCE [LARGE SCALE GENOMIC DNA]</scope>
    <source>
        <strain evidence="8 9">OJF2</strain>
    </source>
</reference>
<dbReference type="PANTHER" id="PTHR11265:SF0">
    <property type="entry name" value="12S RRNA N4-METHYLCYTIDINE METHYLTRANSFERASE"/>
    <property type="match status" value="1"/>
</dbReference>
<feature type="binding site" evidence="6">
    <location>
        <position position="101"/>
    </location>
    <ligand>
        <name>S-adenosyl-L-methionine</name>
        <dbReference type="ChEBI" id="CHEBI:59789"/>
    </ligand>
</feature>
<sequence length="347" mass="37468">MTVPEPQRPKRRVRYRGKNPRQFHEKYKEHRPDRYPDDVAKVISGGRTPAGMHRPIMTAEILAVLAPRPGDVAVDCTLGYGGHATALLAAIQPGGRLLGIDADPLEFPKTEARLHALGLPPGAVVLRRTNFAALPGFLADEAPEGADVVLADLGLSSMQIDDPARGFSFKSDGPLDMRMNPAKGRPASSLPSELGEAGLARIFAEHADEPHAREFAAAIQRAAKPPKTTHALAAIVREACERLRLPEDSADASVRRVFQALRIEVNDELGALASLLRALPGCLKPGGRVAVLSFHSGEDKRVKSAFKEGLRRGVFASIAPEVIRPSAEERRANPRSSSARLRYAVRA</sequence>
<keyword evidence="2 6" id="KW-0698">rRNA processing</keyword>
<evidence type="ECO:0000256" key="5">
    <source>
        <dbReference type="ARBA" id="ARBA00022691"/>
    </source>
</evidence>
<organism evidence="8 9">
    <name type="scientific">Aquisphaera giovannonii</name>
    <dbReference type="NCBI Taxonomy" id="406548"/>
    <lineage>
        <taxon>Bacteria</taxon>
        <taxon>Pseudomonadati</taxon>
        <taxon>Planctomycetota</taxon>
        <taxon>Planctomycetia</taxon>
        <taxon>Isosphaerales</taxon>
        <taxon>Isosphaeraceae</taxon>
        <taxon>Aquisphaera</taxon>
    </lineage>
</organism>
<dbReference type="RefSeq" id="WP_148598353.1">
    <property type="nucleotide sequence ID" value="NZ_CP042997.1"/>
</dbReference>